<accession>A0AA41DBP0</accession>
<dbReference type="Pfam" id="PF22262">
    <property type="entry name" value="DUF6950"/>
    <property type="match status" value="1"/>
</dbReference>
<reference evidence="2 4" key="1">
    <citation type="submission" date="2020-08" db="EMBL/GenBank/DDBJ databases">
        <title>Genomic Encyclopedia of Type Strains, Phase IV (KMG-IV): sequencing the most valuable type-strain genomes for metagenomic binning, comparative biology and taxonomic classification.</title>
        <authorList>
            <person name="Goeker M."/>
        </authorList>
    </citation>
    <scope>NUCLEOTIDE SEQUENCE [LARGE SCALE GENOMIC DNA]</scope>
    <source>
        <strain evidence="2 4">DSM 14562</strain>
    </source>
</reference>
<sequence>MPEFRGRYSTAIGAERALRRYGGGTLDATLDDKFTPVTASLARRGDIIMSGGLLGICLGLHLVAVGQEGEREGLIRIARSAWDQPLAWRVG</sequence>
<dbReference type="EMBL" id="JAFHKU010000093">
    <property type="protein sequence ID" value="MBN3556964.1"/>
    <property type="molecule type" value="Genomic_DNA"/>
</dbReference>
<gene>
    <name evidence="2" type="ORF">GGQ89_003830</name>
    <name evidence="3" type="ORF">JYA60_01785</name>
</gene>
<keyword evidence="4" id="KW-1185">Reference proteome</keyword>
<dbReference type="EMBL" id="JACHNX010000035">
    <property type="protein sequence ID" value="MBB4611580.1"/>
    <property type="molecule type" value="Genomic_DNA"/>
</dbReference>
<evidence type="ECO:0000259" key="1">
    <source>
        <dbReference type="Pfam" id="PF22262"/>
    </source>
</evidence>
<organism evidence="3 5">
    <name type="scientific">Sphingomonas yabuuchiae</name>
    <dbReference type="NCBI Taxonomy" id="172044"/>
    <lineage>
        <taxon>Bacteria</taxon>
        <taxon>Pseudomonadati</taxon>
        <taxon>Pseudomonadota</taxon>
        <taxon>Alphaproteobacteria</taxon>
        <taxon>Sphingomonadales</taxon>
        <taxon>Sphingomonadaceae</taxon>
        <taxon>Sphingomonas</taxon>
    </lineage>
</organism>
<protein>
    <recommendedName>
        <fullName evidence="1">DUF6950 domain-containing protein</fullName>
    </recommendedName>
</protein>
<evidence type="ECO:0000313" key="5">
    <source>
        <dbReference type="Proteomes" id="UP000704529"/>
    </source>
</evidence>
<proteinExistence type="predicted"/>
<name>A0AA41DBP0_9SPHN</name>
<reference evidence="3" key="2">
    <citation type="submission" date="2021-01" db="EMBL/GenBank/DDBJ databases">
        <title>Genome Sequencing of Type Strains.</title>
        <authorList>
            <person name="Lemaire J.F."/>
            <person name="Inderbitzin P."/>
            <person name="Collins S.B."/>
            <person name="Wespe N."/>
            <person name="Knight-Connoni V."/>
        </authorList>
    </citation>
    <scope>NUCLEOTIDE SEQUENCE</scope>
    <source>
        <strain evidence="3">DSM 14562</strain>
    </source>
</reference>
<evidence type="ECO:0000313" key="2">
    <source>
        <dbReference type="EMBL" id="MBB4611580.1"/>
    </source>
</evidence>
<dbReference type="AlphaFoldDB" id="A0AA41DBP0"/>
<dbReference type="Proteomes" id="UP000704529">
    <property type="component" value="Unassembled WGS sequence"/>
</dbReference>
<dbReference type="InterPro" id="IPR053802">
    <property type="entry name" value="DUF6950"/>
</dbReference>
<dbReference type="Proteomes" id="UP000584663">
    <property type="component" value="Unassembled WGS sequence"/>
</dbReference>
<comment type="caution">
    <text evidence="3">The sequence shown here is derived from an EMBL/GenBank/DDBJ whole genome shotgun (WGS) entry which is preliminary data.</text>
</comment>
<evidence type="ECO:0000313" key="3">
    <source>
        <dbReference type="EMBL" id="MBN3556964.1"/>
    </source>
</evidence>
<feature type="domain" description="DUF6950" evidence="1">
    <location>
        <begin position="2"/>
        <end position="90"/>
    </location>
</feature>
<evidence type="ECO:0000313" key="4">
    <source>
        <dbReference type="Proteomes" id="UP000584663"/>
    </source>
</evidence>